<organism evidence="1 2">
    <name type="scientific">Azospirillum humicireducens</name>
    <dbReference type="NCBI Taxonomy" id="1226968"/>
    <lineage>
        <taxon>Bacteria</taxon>
        <taxon>Pseudomonadati</taxon>
        <taxon>Pseudomonadota</taxon>
        <taxon>Alphaproteobacteria</taxon>
        <taxon>Rhodospirillales</taxon>
        <taxon>Azospirillaceae</taxon>
        <taxon>Azospirillum</taxon>
    </lineage>
</organism>
<dbReference type="KEGG" id="ahu:A6A40_17340"/>
<keyword evidence="1" id="KW-0614">Plasmid</keyword>
<reference evidence="1 2" key="1">
    <citation type="submission" date="2018-04" db="EMBL/GenBank/DDBJ databases">
        <title>Complete genome sequence of the nitrogen-fixing bacterium Azospirillum humicireducens type strain SgZ-5.</title>
        <authorList>
            <person name="Yu Z."/>
        </authorList>
    </citation>
    <scope>NUCLEOTIDE SEQUENCE [LARGE SCALE GENOMIC DNA]</scope>
    <source>
        <strain evidence="1 2">SgZ-5</strain>
        <plasmid evidence="1 2">pYZ1</plasmid>
    </source>
</reference>
<sequence>MTEPTAWIAEIGITRPNGTAETLFVTDTPIRPFPHNDPDRPNVVYRSRLAGPPSYSVGTHADLSRLAGDVGAGQLELLNGDGAVSYLSGCAIGTVHVRMGREGQYWREWSAVLTVRAEPPQPTLSARSAGKVTLPLYDLRASLDSDIVTRTYGGGNVGAVGYDGTPDAGKGDTVPLCIGRPLNVPGKAVNTVSRTWQIDDGPIGSAGTLYDRGDLANLTLVGTSTPAAFDAVALTATQYARDLSRGLVKLGGAIGGDLSMDPVGRTDAGETAATAIRWALTKRGAGSIGDTLASWAPSATIGAWWPGAVRYRELVDLMARSEGAAVLPDALGRWQVARLDVPSAPIDSIGEGQILDIGVDDQDLAVPVWQVTVKGRRNHLVLDRSRIAGALYDTDREVWLKEEWRKAVAKAEWVKARWGDDARAVEVDTALTHQSDMEALAARLLTLFGPRPDGTPRRSLFVVVPLTAARLGWQLGRTLHLSYPREGIADDMLLLGMQPAAPSRHLMRLRFFG</sequence>
<dbReference type="RefSeq" id="WP_108547122.1">
    <property type="nucleotide sequence ID" value="NZ_CP028902.1"/>
</dbReference>
<geneLocation type="plasmid" evidence="1 2">
    <name>pYZ1</name>
</geneLocation>
<dbReference type="EMBL" id="CP028902">
    <property type="protein sequence ID" value="AWB06816.1"/>
    <property type="molecule type" value="Genomic_DNA"/>
</dbReference>
<evidence type="ECO:0000313" key="1">
    <source>
        <dbReference type="EMBL" id="AWB06816.1"/>
    </source>
</evidence>
<dbReference type="AlphaFoldDB" id="A0A2R4VQW3"/>
<evidence type="ECO:0008006" key="3">
    <source>
        <dbReference type="Google" id="ProtNLM"/>
    </source>
</evidence>
<dbReference type="OrthoDB" id="7298413at2"/>
<proteinExistence type="predicted"/>
<dbReference type="Proteomes" id="UP000077405">
    <property type="component" value="Plasmid pYZ1"/>
</dbReference>
<gene>
    <name evidence="1" type="ORF">A6A40_17340</name>
</gene>
<evidence type="ECO:0000313" key="2">
    <source>
        <dbReference type="Proteomes" id="UP000077405"/>
    </source>
</evidence>
<accession>A0A2R4VQW3</accession>
<protein>
    <recommendedName>
        <fullName evidence="3">Phage tail protein</fullName>
    </recommendedName>
</protein>
<keyword evidence="2" id="KW-1185">Reference proteome</keyword>
<name>A0A2R4VQW3_9PROT</name>